<dbReference type="EMBL" id="JBJHZY010000001">
    <property type="protein sequence ID" value="MFL0268339.1"/>
    <property type="molecule type" value="Genomic_DNA"/>
</dbReference>
<dbReference type="SUPFAM" id="SSF82649">
    <property type="entry name" value="SufE/NifU"/>
    <property type="match status" value="1"/>
</dbReference>
<reference evidence="2 3" key="1">
    <citation type="submission" date="2024-11" db="EMBL/GenBank/DDBJ databases">
        <authorList>
            <person name="Heng Y.C."/>
            <person name="Lim A.C.H."/>
            <person name="Lee J.K.Y."/>
            <person name="Kittelmann S."/>
        </authorList>
    </citation>
    <scope>NUCLEOTIDE SEQUENCE [LARGE SCALE GENOMIC DNA]</scope>
    <source>
        <strain evidence="2 3">WILCCON 0202</strain>
    </source>
</reference>
<dbReference type="InterPro" id="IPR002871">
    <property type="entry name" value="NIF_FeS_clus_asmbl_NifU_N"/>
</dbReference>
<dbReference type="CDD" id="cd06664">
    <property type="entry name" value="IscU_like"/>
    <property type="match status" value="1"/>
</dbReference>
<gene>
    <name evidence="2" type="ORF">ACJDUH_09495</name>
</gene>
<dbReference type="RefSeq" id="WP_406764915.1">
    <property type="nucleotide sequence ID" value="NZ_JBJHZY010000001.1"/>
</dbReference>
<evidence type="ECO:0000259" key="1">
    <source>
        <dbReference type="Pfam" id="PF01592"/>
    </source>
</evidence>
<evidence type="ECO:0000313" key="3">
    <source>
        <dbReference type="Proteomes" id="UP001623661"/>
    </source>
</evidence>
<dbReference type="Gene3D" id="3.90.1010.10">
    <property type="match status" value="1"/>
</dbReference>
<feature type="domain" description="NIF system FeS cluster assembly NifU N-terminal" evidence="1">
    <location>
        <begin position="1"/>
        <end position="119"/>
    </location>
</feature>
<accession>A0ABW8TSP5</accession>
<proteinExistence type="predicted"/>
<dbReference type="PANTHER" id="PTHR10093">
    <property type="entry name" value="IRON-SULFUR CLUSTER ASSEMBLY ENZYME NIFU HOMOLOG"/>
    <property type="match status" value="1"/>
</dbReference>
<organism evidence="2 3">
    <name type="scientific">Candidatus Clostridium radicumherbarum</name>
    <dbReference type="NCBI Taxonomy" id="3381662"/>
    <lineage>
        <taxon>Bacteria</taxon>
        <taxon>Bacillati</taxon>
        <taxon>Bacillota</taxon>
        <taxon>Clostridia</taxon>
        <taxon>Eubacteriales</taxon>
        <taxon>Clostridiaceae</taxon>
        <taxon>Clostridium</taxon>
    </lineage>
</organism>
<name>A0ABW8TSP5_9CLOT</name>
<evidence type="ECO:0000313" key="2">
    <source>
        <dbReference type="EMBL" id="MFL0268339.1"/>
    </source>
</evidence>
<dbReference type="Pfam" id="PF01592">
    <property type="entry name" value="NifU_N"/>
    <property type="match status" value="1"/>
</dbReference>
<protein>
    <submittedName>
        <fullName evidence="2">Iron-sulfur cluster assembly scaffold protein</fullName>
    </submittedName>
</protein>
<keyword evidence="3" id="KW-1185">Reference proteome</keyword>
<sequence>MYNNIVLDHFSDPRNLGEITNADGVGHVGNPIDGDYITIYIKVNNGLLTDVKFKTFGCGAAIAASSMVTVLAKNKTIEEALKITNEEVAKALGGLPKEKIKCSNIAADALYDAINQYKGLVG</sequence>
<comment type="caution">
    <text evidence="2">The sequence shown here is derived from an EMBL/GenBank/DDBJ whole genome shotgun (WGS) entry which is preliminary data.</text>
</comment>
<dbReference type="Proteomes" id="UP001623661">
    <property type="component" value="Unassembled WGS sequence"/>
</dbReference>